<evidence type="ECO:0000259" key="2">
    <source>
        <dbReference type="Pfam" id="PF00534"/>
    </source>
</evidence>
<organism evidence="3 4">
    <name type="scientific">Thomasclavelia spiroformis</name>
    <dbReference type="NCBI Taxonomy" id="29348"/>
    <lineage>
        <taxon>Bacteria</taxon>
        <taxon>Bacillati</taxon>
        <taxon>Bacillota</taxon>
        <taxon>Erysipelotrichia</taxon>
        <taxon>Erysipelotrichales</taxon>
        <taxon>Coprobacillaceae</taxon>
        <taxon>Thomasclavelia</taxon>
    </lineage>
</organism>
<dbReference type="PANTHER" id="PTHR46401:SF2">
    <property type="entry name" value="GLYCOSYLTRANSFERASE WBBK-RELATED"/>
    <property type="match status" value="1"/>
</dbReference>
<name>A0A943EQR5_9FIRM</name>
<dbReference type="Proteomes" id="UP000751224">
    <property type="component" value="Unassembled WGS sequence"/>
</dbReference>
<feature type="domain" description="Glycosyl transferase family 1" evidence="2">
    <location>
        <begin position="195"/>
        <end position="353"/>
    </location>
</feature>
<dbReference type="CDD" id="cd03801">
    <property type="entry name" value="GT4_PimA-like"/>
    <property type="match status" value="1"/>
</dbReference>
<evidence type="ECO:0000313" key="4">
    <source>
        <dbReference type="Proteomes" id="UP000751224"/>
    </source>
</evidence>
<dbReference type="AlphaFoldDB" id="A0A943EQR5"/>
<evidence type="ECO:0000313" key="3">
    <source>
        <dbReference type="EMBL" id="MBS5588770.1"/>
    </source>
</evidence>
<dbReference type="GO" id="GO:0016757">
    <property type="term" value="F:glycosyltransferase activity"/>
    <property type="evidence" value="ECO:0007669"/>
    <property type="project" value="InterPro"/>
</dbReference>
<accession>A0A943EQR5</accession>
<dbReference type="GO" id="GO:0009103">
    <property type="term" value="P:lipopolysaccharide biosynthetic process"/>
    <property type="evidence" value="ECO:0007669"/>
    <property type="project" value="TreeGrafter"/>
</dbReference>
<keyword evidence="1" id="KW-0808">Transferase</keyword>
<dbReference type="Pfam" id="PF00534">
    <property type="entry name" value="Glycos_transf_1"/>
    <property type="match status" value="1"/>
</dbReference>
<gene>
    <name evidence="3" type="ORF">KHX14_08195</name>
</gene>
<dbReference type="Gene3D" id="3.40.50.2000">
    <property type="entry name" value="Glycogen Phosphorylase B"/>
    <property type="match status" value="2"/>
</dbReference>
<protein>
    <submittedName>
        <fullName evidence="3">Glycosyltransferase</fullName>
    </submittedName>
</protein>
<reference evidence="3" key="1">
    <citation type="submission" date="2021-02" db="EMBL/GenBank/DDBJ databases">
        <title>Infant gut strain persistence is associated with maternal origin, phylogeny, and functional potential including surface adhesion and iron acquisition.</title>
        <authorList>
            <person name="Lou Y.C."/>
        </authorList>
    </citation>
    <scope>NUCLEOTIDE SEQUENCE</scope>
    <source>
        <strain evidence="3">L3_108_000G1_dasL3_108_000G1_metabat.metabat.11</strain>
    </source>
</reference>
<dbReference type="InterPro" id="IPR001296">
    <property type="entry name" value="Glyco_trans_1"/>
</dbReference>
<dbReference type="SUPFAM" id="SSF53756">
    <property type="entry name" value="UDP-Glycosyltransferase/glycogen phosphorylase"/>
    <property type="match status" value="1"/>
</dbReference>
<sequence>MKKKLLIMASLFYPQKKGGGPPISIKNLVDAIYDKFDIYIISKNYEINEKEPLPGINDGWNEFYFGKVYYFGYGKRTYKKVEKLIHEINPDVIYQNSFFSHDDILPVLKYSKKNKKKVIISPRGEFYPNRLREGEIKKKIYKTFLKTFGLLKNVYFHGTGEEEKKYISNFIGVNSNKIYNINNLSVIKTNYLEIKKEKGKLHLVYIARIHPTKNLLNAIKYLNNLNGEIRYDIYGPVEDVEYWQLCKKEIEKLKSNIRVNYMGYIDHDKVAEIISKYHAFYMPTTGENYGHSIVESLLIGRPIIISDTTPWSDVSNYNCGYAIEFGNEVEFKNIIEKFVLMSQQKYNIYCKNAINYINDKLNTQNSINAYIEMFNE</sequence>
<dbReference type="PANTHER" id="PTHR46401">
    <property type="entry name" value="GLYCOSYLTRANSFERASE WBBK-RELATED"/>
    <property type="match status" value="1"/>
</dbReference>
<proteinExistence type="predicted"/>
<evidence type="ECO:0000256" key="1">
    <source>
        <dbReference type="ARBA" id="ARBA00022679"/>
    </source>
</evidence>
<dbReference type="EMBL" id="JAGZCC010000051">
    <property type="protein sequence ID" value="MBS5588770.1"/>
    <property type="molecule type" value="Genomic_DNA"/>
</dbReference>
<dbReference type="RefSeq" id="WP_303887689.1">
    <property type="nucleotide sequence ID" value="NZ_JAGZCC010000051.1"/>
</dbReference>
<comment type="caution">
    <text evidence="3">The sequence shown here is derived from an EMBL/GenBank/DDBJ whole genome shotgun (WGS) entry which is preliminary data.</text>
</comment>